<evidence type="ECO:0000313" key="1">
    <source>
        <dbReference type="EMBL" id="GAI32241.1"/>
    </source>
</evidence>
<name>X1NPV3_9ZZZZ</name>
<feature type="non-terminal residue" evidence="1">
    <location>
        <position position="1"/>
    </location>
</feature>
<sequence>TLSTAYHPEEELILLFPFFYLSPAAKIIP</sequence>
<accession>X1NPV3</accession>
<dbReference type="EMBL" id="BARV01015683">
    <property type="protein sequence ID" value="GAI32241.1"/>
    <property type="molecule type" value="Genomic_DNA"/>
</dbReference>
<protein>
    <submittedName>
        <fullName evidence="1">Uncharacterized protein</fullName>
    </submittedName>
</protein>
<proteinExistence type="predicted"/>
<gene>
    <name evidence="1" type="ORF">S06H3_27069</name>
</gene>
<comment type="caution">
    <text evidence="1">The sequence shown here is derived from an EMBL/GenBank/DDBJ whole genome shotgun (WGS) entry which is preliminary data.</text>
</comment>
<reference evidence="1" key="1">
    <citation type="journal article" date="2014" name="Front. Microbiol.">
        <title>High frequency of phylogenetically diverse reductive dehalogenase-homologous genes in deep subseafloor sedimentary metagenomes.</title>
        <authorList>
            <person name="Kawai M."/>
            <person name="Futagami T."/>
            <person name="Toyoda A."/>
            <person name="Takaki Y."/>
            <person name="Nishi S."/>
            <person name="Hori S."/>
            <person name="Arai W."/>
            <person name="Tsubouchi T."/>
            <person name="Morono Y."/>
            <person name="Uchiyama I."/>
            <person name="Ito T."/>
            <person name="Fujiyama A."/>
            <person name="Inagaki F."/>
            <person name="Takami H."/>
        </authorList>
    </citation>
    <scope>NUCLEOTIDE SEQUENCE</scope>
    <source>
        <strain evidence="1">Expedition CK06-06</strain>
    </source>
</reference>
<dbReference type="AlphaFoldDB" id="X1NPV3"/>
<organism evidence="1">
    <name type="scientific">marine sediment metagenome</name>
    <dbReference type="NCBI Taxonomy" id="412755"/>
    <lineage>
        <taxon>unclassified sequences</taxon>
        <taxon>metagenomes</taxon>
        <taxon>ecological metagenomes</taxon>
    </lineage>
</organism>